<dbReference type="EMBL" id="FQVG01000017">
    <property type="protein sequence ID" value="SHE80598.1"/>
    <property type="molecule type" value="Genomic_DNA"/>
</dbReference>
<dbReference type="RefSeq" id="WP_073248339.1">
    <property type="nucleotide sequence ID" value="NZ_FQVG01000017.1"/>
</dbReference>
<dbReference type="Gene3D" id="3.40.630.10">
    <property type="entry name" value="Zn peptidases"/>
    <property type="match status" value="1"/>
</dbReference>
<evidence type="ECO:0000313" key="2">
    <source>
        <dbReference type="EMBL" id="SHE80598.1"/>
    </source>
</evidence>
<proteinExistence type="predicted"/>
<keyword evidence="1" id="KW-1133">Transmembrane helix</keyword>
<evidence type="ECO:0008006" key="4">
    <source>
        <dbReference type="Google" id="ProtNLM"/>
    </source>
</evidence>
<keyword evidence="3" id="KW-1185">Reference proteome</keyword>
<keyword evidence="1" id="KW-0812">Transmembrane</keyword>
<feature type="transmembrane region" description="Helical" evidence="1">
    <location>
        <begin position="445"/>
        <end position="462"/>
    </location>
</feature>
<keyword evidence="1" id="KW-0472">Membrane</keyword>
<evidence type="ECO:0000313" key="3">
    <source>
        <dbReference type="Proteomes" id="UP000184423"/>
    </source>
</evidence>
<dbReference type="AlphaFoldDB" id="A0A1M4WH83"/>
<sequence>MDDLRGKRVYFLLITILVLIILLSNLGQNFKTDGFSTSFCLTNYNALYSRYKSSKNYEEYIKGSSSYIERFLRSNGLKPFEKSYVHRYNTLMPNKKHQSTLEVISKYGKVVKKYEYITEYFEDYRGAISPGIYMDIPQIIETENLNNVKYKSSIALTDIYKEKNLYDIFNIDIKLKKIGISAVISPVKEGDLMLTSNLYNGTYYNYKDGLTKLLVSQTVYDELKYLTSKGYEVRVKSGAEIKETTLQNIYGVIEGKNKLYNPIIFAVFYDDEYKIDDKIYNSNIGNFITSSIMLEVIRAVQYQKLIKPDRTIIFAFLSGYNQNKIGLNMLHGSFENYDLVLLEDIGNSLNSVINYSKNQRDLTSTAEYYLKKNQINILSKNIDLSTLNKYTNITAISSQVQINTLYVTKWGKFVLDLIGNSCYNLDFLTGNFYKLRLFKNLIREYSAILSLITLILLIYTIFKRQKPLT</sequence>
<name>A0A1M4WH83_9CLOT</name>
<protein>
    <recommendedName>
        <fullName evidence="4">Peptidase family M28</fullName>
    </recommendedName>
</protein>
<dbReference type="Proteomes" id="UP000184423">
    <property type="component" value="Unassembled WGS sequence"/>
</dbReference>
<organism evidence="2 3">
    <name type="scientific">Caloramator proteoclasticus DSM 10124</name>
    <dbReference type="NCBI Taxonomy" id="1121262"/>
    <lineage>
        <taxon>Bacteria</taxon>
        <taxon>Bacillati</taxon>
        <taxon>Bacillota</taxon>
        <taxon>Clostridia</taxon>
        <taxon>Eubacteriales</taxon>
        <taxon>Clostridiaceae</taxon>
        <taxon>Caloramator</taxon>
    </lineage>
</organism>
<reference evidence="3" key="1">
    <citation type="submission" date="2016-11" db="EMBL/GenBank/DDBJ databases">
        <authorList>
            <person name="Varghese N."/>
            <person name="Submissions S."/>
        </authorList>
    </citation>
    <scope>NUCLEOTIDE SEQUENCE [LARGE SCALE GENOMIC DNA]</scope>
    <source>
        <strain evidence="3">DSM 10124</strain>
    </source>
</reference>
<gene>
    <name evidence="2" type="ORF">SAMN02746091_01153</name>
</gene>
<feature type="transmembrane region" description="Helical" evidence="1">
    <location>
        <begin position="9"/>
        <end position="27"/>
    </location>
</feature>
<dbReference type="SUPFAM" id="SSF53187">
    <property type="entry name" value="Zn-dependent exopeptidases"/>
    <property type="match status" value="1"/>
</dbReference>
<evidence type="ECO:0000256" key="1">
    <source>
        <dbReference type="SAM" id="Phobius"/>
    </source>
</evidence>
<accession>A0A1M4WH83</accession>